<dbReference type="STRING" id="1791.GCA_001049355_04185"/>
<dbReference type="EMBL" id="LR134356">
    <property type="protein sequence ID" value="VEG51757.1"/>
    <property type="molecule type" value="Genomic_DNA"/>
</dbReference>
<dbReference type="OrthoDB" id="9810794at2"/>
<evidence type="ECO:0000259" key="9">
    <source>
        <dbReference type="PROSITE" id="PS50928"/>
    </source>
</evidence>
<keyword evidence="6 8" id="KW-1133">Transmembrane helix</keyword>
<dbReference type="KEGG" id="mauu:NCTC10437_00870"/>
<feature type="transmembrane region" description="Helical" evidence="8">
    <location>
        <begin position="227"/>
        <end position="252"/>
    </location>
</feature>
<dbReference type="Proteomes" id="UP000279306">
    <property type="component" value="Chromosome"/>
</dbReference>
<feature type="domain" description="ABC transmembrane type-1" evidence="9">
    <location>
        <begin position="61"/>
        <end position="250"/>
    </location>
</feature>
<evidence type="ECO:0000313" key="10">
    <source>
        <dbReference type="EMBL" id="VEG51757.1"/>
    </source>
</evidence>
<comment type="similarity">
    <text evidence="8">Belongs to the binding-protein-dependent transport system permease family.</text>
</comment>
<evidence type="ECO:0000256" key="8">
    <source>
        <dbReference type="RuleBase" id="RU363032"/>
    </source>
</evidence>
<comment type="subcellular location">
    <subcellularLocation>
        <location evidence="1">Cell inner membrane</location>
        <topology evidence="1">Multi-pass membrane protein</topology>
    </subcellularLocation>
    <subcellularLocation>
        <location evidence="8">Cell membrane</location>
        <topology evidence="8">Multi-pass membrane protein</topology>
    </subcellularLocation>
</comment>
<dbReference type="GO" id="GO:0055085">
    <property type="term" value="P:transmembrane transport"/>
    <property type="evidence" value="ECO:0007669"/>
    <property type="project" value="InterPro"/>
</dbReference>
<dbReference type="GO" id="GO:0005886">
    <property type="term" value="C:plasma membrane"/>
    <property type="evidence" value="ECO:0007669"/>
    <property type="project" value="UniProtKB-SubCell"/>
</dbReference>
<sequence length="262" mass="27516">MKRVRLATVVTGCALIPLLAPTVLVVIASLSAGEVMTFPPQGFTTHWYSEMFTNAAVWTALGNSLYVAGISVVVNVVCGVPAALALPTVGRYSRTLFTVLLSLGLSSPTIVTAFAYFDLYGQLGVRGSLTAVAVAVAVTCFPFMLWTVLAAVEDTDPNLVPAAATLGADPVEQFLFVRLPLLAPGIVTGALVVFVLSITDFVVSQVLTTIDNQTLPVFVYSGLRGAISPALGAVSAFFIAVVALAFAVVLRLGKVERFLFRS</sequence>
<gene>
    <name evidence="10" type="primary">ydcU_2</name>
    <name evidence="10" type="ORF">NCTC10437_00870</name>
</gene>
<feature type="transmembrane region" description="Helical" evidence="8">
    <location>
        <begin position="96"/>
        <end position="117"/>
    </location>
</feature>
<dbReference type="PROSITE" id="PS50928">
    <property type="entry name" value="ABC_TM1"/>
    <property type="match status" value="1"/>
</dbReference>
<evidence type="ECO:0000313" key="11">
    <source>
        <dbReference type="Proteomes" id="UP000279306"/>
    </source>
</evidence>
<dbReference type="InterPro" id="IPR000515">
    <property type="entry name" value="MetI-like"/>
</dbReference>
<evidence type="ECO:0000256" key="1">
    <source>
        <dbReference type="ARBA" id="ARBA00004429"/>
    </source>
</evidence>
<evidence type="ECO:0000256" key="5">
    <source>
        <dbReference type="ARBA" id="ARBA00022692"/>
    </source>
</evidence>
<evidence type="ECO:0000256" key="3">
    <source>
        <dbReference type="ARBA" id="ARBA00022475"/>
    </source>
</evidence>
<evidence type="ECO:0000256" key="4">
    <source>
        <dbReference type="ARBA" id="ARBA00022519"/>
    </source>
</evidence>
<accession>A0A448IHM4</accession>
<evidence type="ECO:0000256" key="2">
    <source>
        <dbReference type="ARBA" id="ARBA00022448"/>
    </source>
</evidence>
<keyword evidence="4" id="KW-0997">Cell inner membrane</keyword>
<feature type="transmembrane region" description="Helical" evidence="8">
    <location>
        <begin position="181"/>
        <end position="207"/>
    </location>
</feature>
<dbReference type="Gene3D" id="1.10.3720.10">
    <property type="entry name" value="MetI-like"/>
    <property type="match status" value="1"/>
</dbReference>
<proteinExistence type="inferred from homology"/>
<dbReference type="PANTHER" id="PTHR43357">
    <property type="entry name" value="INNER MEMBRANE ABC TRANSPORTER PERMEASE PROTEIN YDCV"/>
    <property type="match status" value="1"/>
</dbReference>
<dbReference type="AlphaFoldDB" id="A0A448IHM4"/>
<organism evidence="10 11">
    <name type="scientific">Mycolicibacterium aurum</name>
    <name type="common">Mycobacterium aurum</name>
    <dbReference type="NCBI Taxonomy" id="1791"/>
    <lineage>
        <taxon>Bacteria</taxon>
        <taxon>Bacillati</taxon>
        <taxon>Actinomycetota</taxon>
        <taxon>Actinomycetes</taxon>
        <taxon>Mycobacteriales</taxon>
        <taxon>Mycobacteriaceae</taxon>
        <taxon>Mycolicibacterium</taxon>
    </lineage>
</organism>
<dbReference type="RefSeq" id="WP_048634044.1">
    <property type="nucleotide sequence ID" value="NZ_CVQQ01000016.1"/>
</dbReference>
<dbReference type="SUPFAM" id="SSF161098">
    <property type="entry name" value="MetI-like"/>
    <property type="match status" value="1"/>
</dbReference>
<evidence type="ECO:0000256" key="6">
    <source>
        <dbReference type="ARBA" id="ARBA00022989"/>
    </source>
</evidence>
<keyword evidence="11" id="KW-1185">Reference proteome</keyword>
<feature type="transmembrane region" description="Helical" evidence="8">
    <location>
        <begin position="129"/>
        <end position="152"/>
    </location>
</feature>
<reference evidence="10 11" key="1">
    <citation type="submission" date="2018-12" db="EMBL/GenBank/DDBJ databases">
        <authorList>
            <consortium name="Pathogen Informatics"/>
        </authorList>
    </citation>
    <scope>NUCLEOTIDE SEQUENCE [LARGE SCALE GENOMIC DNA]</scope>
    <source>
        <strain evidence="10 11">NCTC10437</strain>
    </source>
</reference>
<keyword evidence="5 8" id="KW-0812">Transmembrane</keyword>
<keyword evidence="3" id="KW-1003">Cell membrane</keyword>
<dbReference type="PANTHER" id="PTHR43357:SF4">
    <property type="entry name" value="INNER MEMBRANE ABC TRANSPORTER PERMEASE PROTEIN YDCV"/>
    <property type="match status" value="1"/>
</dbReference>
<dbReference type="Pfam" id="PF00528">
    <property type="entry name" value="BPD_transp_1"/>
    <property type="match status" value="1"/>
</dbReference>
<evidence type="ECO:0000256" key="7">
    <source>
        <dbReference type="ARBA" id="ARBA00023136"/>
    </source>
</evidence>
<dbReference type="InterPro" id="IPR035906">
    <property type="entry name" value="MetI-like_sf"/>
</dbReference>
<feature type="transmembrane region" description="Helical" evidence="8">
    <location>
        <begin position="56"/>
        <end position="84"/>
    </location>
</feature>
<dbReference type="CDD" id="cd06261">
    <property type="entry name" value="TM_PBP2"/>
    <property type="match status" value="1"/>
</dbReference>
<protein>
    <submittedName>
        <fullName evidence="10">ABC-type spermidine/putrescine transport system, permease component II</fullName>
    </submittedName>
</protein>
<name>A0A448IHM4_MYCAU</name>
<keyword evidence="2 8" id="KW-0813">Transport</keyword>
<keyword evidence="7 8" id="KW-0472">Membrane</keyword>